<dbReference type="Proteomes" id="UP000821866">
    <property type="component" value="Chromosome 1"/>
</dbReference>
<dbReference type="EMBL" id="JABSTU010000001">
    <property type="protein sequence ID" value="KAH8039080.1"/>
    <property type="molecule type" value="Genomic_DNA"/>
</dbReference>
<organism evidence="2 3">
    <name type="scientific">Rhipicephalus microplus</name>
    <name type="common">Cattle tick</name>
    <name type="synonym">Boophilus microplus</name>
    <dbReference type="NCBI Taxonomy" id="6941"/>
    <lineage>
        <taxon>Eukaryota</taxon>
        <taxon>Metazoa</taxon>
        <taxon>Ecdysozoa</taxon>
        <taxon>Arthropoda</taxon>
        <taxon>Chelicerata</taxon>
        <taxon>Arachnida</taxon>
        <taxon>Acari</taxon>
        <taxon>Parasitiformes</taxon>
        <taxon>Ixodida</taxon>
        <taxon>Ixodoidea</taxon>
        <taxon>Ixodidae</taxon>
        <taxon>Rhipicephalinae</taxon>
        <taxon>Rhipicephalus</taxon>
        <taxon>Boophilus</taxon>
    </lineage>
</organism>
<evidence type="ECO:0000256" key="1">
    <source>
        <dbReference type="SAM" id="Phobius"/>
    </source>
</evidence>
<dbReference type="Gene3D" id="1.20.1730.10">
    <property type="entry name" value="Sodium/glucose cotransporter"/>
    <property type="match status" value="1"/>
</dbReference>
<evidence type="ECO:0000313" key="2">
    <source>
        <dbReference type="EMBL" id="KAH8039080.1"/>
    </source>
</evidence>
<proteinExistence type="predicted"/>
<keyword evidence="1" id="KW-0812">Transmembrane</keyword>
<gene>
    <name evidence="2" type="ORF">HPB51_005019</name>
</gene>
<accession>A0A9J6EYM6</accession>
<keyword evidence="1" id="KW-0472">Membrane</keyword>
<dbReference type="InterPro" id="IPR038377">
    <property type="entry name" value="Na/Glc_symporter_sf"/>
</dbReference>
<name>A0A9J6EYM6_RHIMP</name>
<sequence>MPHNLRVLGNVFLPENVALVLKNGPKFSVVPMVSAHELLALNQGISRRDDEENRERCLLEGADSLLRNRRNDRPKLTTGGVVSYFKQHELSLLQADKEGGFVVMSTSSFLDKASSAIMKNFESTIVKASKGGLRGVVWTDCVQAIVILAAPATIIVKVLWDASKRRLRPMTLEDFKPFAFQTAWWGTLLIIAYFIVAAALGLIMAYWYRDCDPMVAGVITSLDQV</sequence>
<protein>
    <submittedName>
        <fullName evidence="2">Uncharacterized protein</fullName>
    </submittedName>
</protein>
<reference evidence="2" key="2">
    <citation type="submission" date="2021-09" db="EMBL/GenBank/DDBJ databases">
        <authorList>
            <person name="Jia N."/>
            <person name="Wang J."/>
            <person name="Shi W."/>
            <person name="Du L."/>
            <person name="Sun Y."/>
            <person name="Zhan W."/>
            <person name="Jiang J."/>
            <person name="Wang Q."/>
            <person name="Zhang B."/>
            <person name="Ji P."/>
            <person name="Sakyi L.B."/>
            <person name="Cui X."/>
            <person name="Yuan T."/>
            <person name="Jiang B."/>
            <person name="Yang W."/>
            <person name="Lam T.T.-Y."/>
            <person name="Chang Q."/>
            <person name="Ding S."/>
            <person name="Wang X."/>
            <person name="Zhu J."/>
            <person name="Ruan X."/>
            <person name="Zhao L."/>
            <person name="Wei J."/>
            <person name="Que T."/>
            <person name="Du C."/>
            <person name="Cheng J."/>
            <person name="Dai P."/>
            <person name="Han X."/>
            <person name="Huang E."/>
            <person name="Gao Y."/>
            <person name="Liu J."/>
            <person name="Shao H."/>
            <person name="Ye R."/>
            <person name="Li L."/>
            <person name="Wei W."/>
            <person name="Wang X."/>
            <person name="Wang C."/>
            <person name="Huo Q."/>
            <person name="Li W."/>
            <person name="Guo W."/>
            <person name="Chen H."/>
            <person name="Chen S."/>
            <person name="Zhou L."/>
            <person name="Zhou L."/>
            <person name="Ni X."/>
            <person name="Tian J."/>
            <person name="Zhou Y."/>
            <person name="Sheng Y."/>
            <person name="Liu T."/>
            <person name="Pan Y."/>
            <person name="Xia L."/>
            <person name="Li J."/>
            <person name="Zhao F."/>
            <person name="Cao W."/>
        </authorList>
    </citation>
    <scope>NUCLEOTIDE SEQUENCE</scope>
    <source>
        <strain evidence="2">Rmic-2018</strain>
        <tissue evidence="2">Larvae</tissue>
    </source>
</reference>
<dbReference type="AlphaFoldDB" id="A0A9J6EYM6"/>
<feature type="transmembrane region" description="Helical" evidence="1">
    <location>
        <begin position="142"/>
        <end position="162"/>
    </location>
</feature>
<keyword evidence="1" id="KW-1133">Transmembrane helix</keyword>
<feature type="transmembrane region" description="Helical" evidence="1">
    <location>
        <begin position="183"/>
        <end position="208"/>
    </location>
</feature>
<dbReference type="VEuPathDB" id="VectorBase:LOC119165133"/>
<keyword evidence="3" id="KW-1185">Reference proteome</keyword>
<comment type="caution">
    <text evidence="2">The sequence shown here is derived from an EMBL/GenBank/DDBJ whole genome shotgun (WGS) entry which is preliminary data.</text>
</comment>
<evidence type="ECO:0000313" key="3">
    <source>
        <dbReference type="Proteomes" id="UP000821866"/>
    </source>
</evidence>
<reference evidence="2" key="1">
    <citation type="journal article" date="2020" name="Cell">
        <title>Large-Scale Comparative Analyses of Tick Genomes Elucidate Their Genetic Diversity and Vector Capacities.</title>
        <authorList>
            <consortium name="Tick Genome and Microbiome Consortium (TIGMIC)"/>
            <person name="Jia N."/>
            <person name="Wang J."/>
            <person name="Shi W."/>
            <person name="Du L."/>
            <person name="Sun Y."/>
            <person name="Zhan W."/>
            <person name="Jiang J.F."/>
            <person name="Wang Q."/>
            <person name="Zhang B."/>
            <person name="Ji P."/>
            <person name="Bell-Sakyi L."/>
            <person name="Cui X.M."/>
            <person name="Yuan T.T."/>
            <person name="Jiang B.G."/>
            <person name="Yang W.F."/>
            <person name="Lam T.T."/>
            <person name="Chang Q.C."/>
            <person name="Ding S.J."/>
            <person name="Wang X.J."/>
            <person name="Zhu J.G."/>
            <person name="Ruan X.D."/>
            <person name="Zhao L."/>
            <person name="Wei J.T."/>
            <person name="Ye R.Z."/>
            <person name="Que T.C."/>
            <person name="Du C.H."/>
            <person name="Zhou Y.H."/>
            <person name="Cheng J.X."/>
            <person name="Dai P.F."/>
            <person name="Guo W.B."/>
            <person name="Han X.H."/>
            <person name="Huang E.J."/>
            <person name="Li L.F."/>
            <person name="Wei W."/>
            <person name="Gao Y.C."/>
            <person name="Liu J.Z."/>
            <person name="Shao H.Z."/>
            <person name="Wang X."/>
            <person name="Wang C.C."/>
            <person name="Yang T.C."/>
            <person name="Huo Q.B."/>
            <person name="Li W."/>
            <person name="Chen H.Y."/>
            <person name="Chen S.E."/>
            <person name="Zhou L.G."/>
            <person name="Ni X.B."/>
            <person name="Tian J.H."/>
            <person name="Sheng Y."/>
            <person name="Liu T."/>
            <person name="Pan Y.S."/>
            <person name="Xia L.Y."/>
            <person name="Li J."/>
            <person name="Zhao F."/>
            <person name="Cao W.C."/>
        </authorList>
    </citation>
    <scope>NUCLEOTIDE SEQUENCE</scope>
    <source>
        <strain evidence="2">Rmic-2018</strain>
    </source>
</reference>